<feature type="domain" description="FAD/NAD(P)-binding" evidence="6">
    <location>
        <begin position="9"/>
        <end position="328"/>
    </location>
</feature>
<keyword evidence="4" id="KW-0274">FAD</keyword>
<dbReference type="Pfam" id="PF07992">
    <property type="entry name" value="Pyr_redox_2"/>
    <property type="match status" value="1"/>
</dbReference>
<dbReference type="SUPFAM" id="SSF51905">
    <property type="entry name" value="FAD/NAD(P)-binding domain"/>
    <property type="match status" value="1"/>
</dbReference>
<evidence type="ECO:0000256" key="2">
    <source>
        <dbReference type="ARBA" id="ARBA00007532"/>
    </source>
</evidence>
<evidence type="ECO:0000256" key="1">
    <source>
        <dbReference type="ARBA" id="ARBA00001974"/>
    </source>
</evidence>
<dbReference type="PIRSF" id="PIRSF000350">
    <property type="entry name" value="Mercury_reductase_MerA"/>
    <property type="match status" value="1"/>
</dbReference>
<sequence>MRATGTALDVLVIGAGPAGVSAALRAGALGARTALVTRGAFGGMAANDGPVPVRTLAHAARLLREARQMGAYGIEVGEPTLDYRRLLARAGEVVQEVRSHSALRGQLEAAGVVIHEHAGVARFVDAKSVETERGHRLRAGRIILCTGGVSRKLAVPGSELTETHSDAWALTSVPESMLVIGAGATGVQVASVFGAFGSRVDLFQRADRILTTEDADVSAAVAAAFRASGIGVHEGFGNIERFEQTPGGVRMTYSKDGVRQSAEASLAVIAVGWVADTSALNPGAAGVELDARGFVRVDSHLRTSAPGIYAAGDITGQMMLVPQALQAGFVAATNAVRGDVEELGNPVSPIGSFTDPEYAQVGLTEAQARAAGHDVVVAVAGFDASTRPIIDGRPAGFCKLVVHRARREVLGCHVVGERAVDLCQVAAIVIASNMKVSELARLPLSFPTYAGILGLAAARAAHALGLGAREEVDALGV</sequence>
<dbReference type="InterPro" id="IPR036188">
    <property type="entry name" value="FAD/NAD-bd_sf"/>
</dbReference>
<dbReference type="InterPro" id="IPR004099">
    <property type="entry name" value="Pyr_nucl-diS_OxRdtase_dimer"/>
</dbReference>
<dbReference type="PANTHER" id="PTHR43014">
    <property type="entry name" value="MERCURIC REDUCTASE"/>
    <property type="match status" value="1"/>
</dbReference>
<dbReference type="InterPro" id="IPR016156">
    <property type="entry name" value="FAD/NAD-linked_Rdtase_dimer_sf"/>
</dbReference>
<gene>
    <name evidence="7" type="ORF">JY651_13220</name>
</gene>
<dbReference type="InterPro" id="IPR023753">
    <property type="entry name" value="FAD/NAD-binding_dom"/>
</dbReference>
<proteinExistence type="inferred from homology"/>
<dbReference type="PRINTS" id="PR00368">
    <property type="entry name" value="FADPNR"/>
</dbReference>
<dbReference type="Gene3D" id="3.30.390.30">
    <property type="match status" value="1"/>
</dbReference>
<dbReference type="InterPro" id="IPR001100">
    <property type="entry name" value="Pyr_nuc-diS_OxRdtase"/>
</dbReference>
<dbReference type="PRINTS" id="PR00411">
    <property type="entry name" value="PNDRDTASEI"/>
</dbReference>
<organism evidence="7 8">
    <name type="scientific">Pyxidicoccus parkwayensis</name>
    <dbReference type="NCBI Taxonomy" id="2813578"/>
    <lineage>
        <taxon>Bacteria</taxon>
        <taxon>Pseudomonadati</taxon>
        <taxon>Myxococcota</taxon>
        <taxon>Myxococcia</taxon>
        <taxon>Myxococcales</taxon>
        <taxon>Cystobacterineae</taxon>
        <taxon>Myxococcaceae</taxon>
        <taxon>Pyxidicoccus</taxon>
    </lineage>
</organism>
<feature type="domain" description="Pyridine nucleotide-disulphide oxidoreductase dimerisation" evidence="5">
    <location>
        <begin position="349"/>
        <end position="451"/>
    </location>
</feature>
<evidence type="ECO:0000259" key="5">
    <source>
        <dbReference type="Pfam" id="PF02852"/>
    </source>
</evidence>
<dbReference type="SUPFAM" id="SSF55424">
    <property type="entry name" value="FAD/NAD-linked reductases, dimerisation (C-terminal) domain"/>
    <property type="match status" value="1"/>
</dbReference>
<evidence type="ECO:0000259" key="6">
    <source>
        <dbReference type="Pfam" id="PF07992"/>
    </source>
</evidence>
<comment type="cofactor">
    <cofactor evidence="1">
        <name>FAD</name>
        <dbReference type="ChEBI" id="CHEBI:57692"/>
    </cofactor>
</comment>
<name>A0ABX7P5Q9_9BACT</name>
<dbReference type="EMBL" id="CP071090">
    <property type="protein sequence ID" value="QSQ25825.1"/>
    <property type="molecule type" value="Genomic_DNA"/>
</dbReference>
<accession>A0ABX7P5Q9</accession>
<keyword evidence="8" id="KW-1185">Reference proteome</keyword>
<evidence type="ECO:0000256" key="4">
    <source>
        <dbReference type="ARBA" id="ARBA00022827"/>
    </source>
</evidence>
<dbReference type="Pfam" id="PF02852">
    <property type="entry name" value="Pyr_redox_dim"/>
    <property type="match status" value="1"/>
</dbReference>
<dbReference type="Gene3D" id="3.50.50.60">
    <property type="entry name" value="FAD/NAD(P)-binding domain"/>
    <property type="match status" value="2"/>
</dbReference>
<dbReference type="Proteomes" id="UP000662747">
    <property type="component" value="Chromosome"/>
</dbReference>
<protein>
    <submittedName>
        <fullName evidence="7">NAD(P)/FAD-dependent oxidoreductase</fullName>
    </submittedName>
</protein>
<evidence type="ECO:0000256" key="3">
    <source>
        <dbReference type="ARBA" id="ARBA00022630"/>
    </source>
</evidence>
<evidence type="ECO:0000313" key="7">
    <source>
        <dbReference type="EMBL" id="QSQ25825.1"/>
    </source>
</evidence>
<keyword evidence="3" id="KW-0285">Flavoprotein</keyword>
<evidence type="ECO:0000313" key="8">
    <source>
        <dbReference type="Proteomes" id="UP000662747"/>
    </source>
</evidence>
<reference evidence="7 8" key="1">
    <citation type="submission" date="2021-02" db="EMBL/GenBank/DDBJ databases">
        <title>De Novo genome assembly of isolated myxobacteria.</title>
        <authorList>
            <person name="Stevens D.C."/>
        </authorList>
    </citation>
    <scope>NUCLEOTIDE SEQUENCE [LARGE SCALE GENOMIC DNA]</scope>
    <source>
        <strain evidence="8">SCPEA02</strain>
    </source>
</reference>
<comment type="similarity">
    <text evidence="2">Belongs to the class-I pyridine nucleotide-disulfide oxidoreductase family.</text>
</comment>